<dbReference type="SUPFAM" id="SSF51430">
    <property type="entry name" value="NAD(P)-linked oxidoreductase"/>
    <property type="match status" value="1"/>
</dbReference>
<dbReference type="AlphaFoldDB" id="A0A2U9IEV9"/>
<gene>
    <name evidence="2" type="ORF">DFR85_08015</name>
</gene>
<feature type="domain" description="NADP-dependent oxidoreductase" evidence="1">
    <location>
        <begin position="15"/>
        <end position="304"/>
    </location>
</feature>
<dbReference type="InterPro" id="IPR020471">
    <property type="entry name" value="AKR"/>
</dbReference>
<dbReference type="KEGG" id="abri:DFR85_08015"/>
<dbReference type="PRINTS" id="PR00069">
    <property type="entry name" value="ALDKETRDTASE"/>
</dbReference>
<keyword evidence="3" id="KW-1185">Reference proteome</keyword>
<reference evidence="2 3" key="1">
    <citation type="submission" date="2018-05" db="EMBL/GenBank/DDBJ databases">
        <title>Complete Genome Sequences of Extremely Thermoacidophilic, Metal-Mobilizing Type-Strain Members of the Archaeal Family Sulfolobaceae: Acidianus brierleyi DSM-1651T, Acidianus sulfidivorans DSM-18786T, Metallosphaera hakonensis DSM-7519T, and Metallosphaera prunae DSM-10039T.</title>
        <authorList>
            <person name="Counts J.A."/>
            <person name="Kelly R.M."/>
        </authorList>
    </citation>
    <scope>NUCLEOTIDE SEQUENCE [LARGE SCALE GENOMIC DNA]</scope>
    <source>
        <strain evidence="2 3">DSM 1651</strain>
    </source>
</reference>
<dbReference type="GeneID" id="36832093"/>
<accession>A0A2U9IEV9</accession>
<dbReference type="Gene3D" id="3.20.20.100">
    <property type="entry name" value="NADP-dependent oxidoreductase domain"/>
    <property type="match status" value="1"/>
</dbReference>
<dbReference type="CDD" id="cd19086">
    <property type="entry name" value="AKR_AKR11C1"/>
    <property type="match status" value="1"/>
</dbReference>
<dbReference type="Pfam" id="PF00248">
    <property type="entry name" value="Aldo_ket_red"/>
    <property type="match status" value="1"/>
</dbReference>
<dbReference type="InterPro" id="IPR023210">
    <property type="entry name" value="NADP_OxRdtase_dom"/>
</dbReference>
<sequence length="324" mass="37474">MKTRKVGHTNIEVSEIGLGLWSLATDWWGNPYKGEDVIKEAYNNGINFYDTGDIYGEGKAEEIISKTLSNKRDSIIILTKIGYDFYHKVNNKSIQKFSIDYLEYAFKQSLKRLNTDYIDILMLHNPKINVIRDKEILDFMISLKNDGKVRAIGVALGPTLGWGEEGKEAIQMGYESLEHIYNMIEQYPGKELLKYNIGHFTRVPHASDALNEDKWPIVEDKKLHRSLKNINWIKEAVEKSQEMHNFAKSKGIKLSQLALKFVLYNSNVSSVIPNITTIDELKEFIQVEGIPDLTDDDIKFIDDYYDIKYKKLNEESIEETKIYK</sequence>
<dbReference type="Proteomes" id="UP000248044">
    <property type="component" value="Chromosome"/>
</dbReference>
<dbReference type="OrthoDB" id="28487at2157"/>
<dbReference type="InterPro" id="IPR036812">
    <property type="entry name" value="NAD(P)_OxRdtase_dom_sf"/>
</dbReference>
<dbReference type="InterPro" id="IPR053135">
    <property type="entry name" value="AKR2_Oxidoreductase"/>
</dbReference>
<proteinExistence type="predicted"/>
<dbReference type="RefSeq" id="WP_110270430.1">
    <property type="nucleotide sequence ID" value="NZ_CP029289.2"/>
</dbReference>
<dbReference type="PANTHER" id="PTHR43312">
    <property type="entry name" value="D-THREO-ALDOSE 1-DEHYDROGENASE"/>
    <property type="match status" value="1"/>
</dbReference>
<dbReference type="EMBL" id="CP029289">
    <property type="protein sequence ID" value="AWR94549.1"/>
    <property type="molecule type" value="Genomic_DNA"/>
</dbReference>
<organism evidence="2 3">
    <name type="scientific">Acidianus brierleyi</name>
    <dbReference type="NCBI Taxonomy" id="41673"/>
    <lineage>
        <taxon>Archaea</taxon>
        <taxon>Thermoproteota</taxon>
        <taxon>Thermoprotei</taxon>
        <taxon>Sulfolobales</taxon>
        <taxon>Sulfolobaceae</taxon>
        <taxon>Acidianus</taxon>
    </lineage>
</organism>
<evidence type="ECO:0000259" key="1">
    <source>
        <dbReference type="Pfam" id="PF00248"/>
    </source>
</evidence>
<name>A0A2U9IEV9_9CREN</name>
<protein>
    <submittedName>
        <fullName evidence="2">Aldo/keto reductase</fullName>
    </submittedName>
</protein>
<evidence type="ECO:0000313" key="3">
    <source>
        <dbReference type="Proteomes" id="UP000248044"/>
    </source>
</evidence>
<evidence type="ECO:0000313" key="2">
    <source>
        <dbReference type="EMBL" id="AWR94549.1"/>
    </source>
</evidence>
<dbReference type="PANTHER" id="PTHR43312:SF1">
    <property type="entry name" value="NADP-DEPENDENT OXIDOREDUCTASE DOMAIN-CONTAINING PROTEIN"/>
    <property type="match status" value="1"/>
</dbReference>
<dbReference type="GO" id="GO:0016491">
    <property type="term" value="F:oxidoreductase activity"/>
    <property type="evidence" value="ECO:0007669"/>
    <property type="project" value="InterPro"/>
</dbReference>